<evidence type="ECO:0000313" key="2">
    <source>
        <dbReference type="EMBL" id="MBP1852320.1"/>
    </source>
</evidence>
<evidence type="ECO:0000256" key="1">
    <source>
        <dbReference type="SAM" id="Phobius"/>
    </source>
</evidence>
<organism evidence="2 3">
    <name type="scientific">Rhizobium halophytocola</name>
    <dbReference type="NCBI Taxonomy" id="735519"/>
    <lineage>
        <taxon>Bacteria</taxon>
        <taxon>Pseudomonadati</taxon>
        <taxon>Pseudomonadota</taxon>
        <taxon>Alphaproteobacteria</taxon>
        <taxon>Hyphomicrobiales</taxon>
        <taxon>Rhizobiaceae</taxon>
        <taxon>Rhizobium/Agrobacterium group</taxon>
        <taxon>Rhizobium</taxon>
    </lineage>
</organism>
<keyword evidence="1" id="KW-0812">Transmembrane</keyword>
<proteinExistence type="predicted"/>
<feature type="transmembrane region" description="Helical" evidence="1">
    <location>
        <begin position="20"/>
        <end position="42"/>
    </location>
</feature>
<dbReference type="Proteomes" id="UP000759443">
    <property type="component" value="Unassembled WGS sequence"/>
</dbReference>
<sequence>MTTTRNGIHTEDHEAHLVEWITGAVSGLLVAALIGWIGWQAVTASAEAPYFMVDGVRTTKIGDGWRVEFAVHNKANTTAAGVVVEGTLKTGETAETDQVTLDYVPGQSETTGGLMFSSDPAKAALKIRVAGYTEP</sequence>
<dbReference type="InterPro" id="IPR013417">
    <property type="entry name" value="CHP02588"/>
</dbReference>
<evidence type="ECO:0000313" key="3">
    <source>
        <dbReference type="Proteomes" id="UP000759443"/>
    </source>
</evidence>
<keyword evidence="1" id="KW-0472">Membrane</keyword>
<accession>A0ABS4E2Z6</accession>
<protein>
    <submittedName>
        <fullName evidence="2">Uncharacterized protein (TIGR02588 family)</fullName>
    </submittedName>
</protein>
<name>A0ABS4E2Z6_9HYPH</name>
<gene>
    <name evidence="2" type="ORF">J2Z17_003777</name>
</gene>
<reference evidence="2 3" key="1">
    <citation type="submission" date="2021-03" db="EMBL/GenBank/DDBJ databases">
        <title>Genomic Encyclopedia of Type Strains, Phase IV (KMG-IV): sequencing the most valuable type-strain genomes for metagenomic binning, comparative biology and taxonomic classification.</title>
        <authorList>
            <person name="Goeker M."/>
        </authorList>
    </citation>
    <scope>NUCLEOTIDE SEQUENCE [LARGE SCALE GENOMIC DNA]</scope>
    <source>
        <strain evidence="2 3">DSM 21600</strain>
    </source>
</reference>
<dbReference type="EMBL" id="JAGGJU010000011">
    <property type="protein sequence ID" value="MBP1852320.1"/>
    <property type="molecule type" value="Genomic_DNA"/>
</dbReference>
<dbReference type="NCBIfam" id="TIGR02588">
    <property type="entry name" value="TIGR02588 family protein"/>
    <property type="match status" value="1"/>
</dbReference>
<keyword evidence="1" id="KW-1133">Transmembrane helix</keyword>
<dbReference type="RefSeq" id="WP_209947165.1">
    <property type="nucleotide sequence ID" value="NZ_JAGGJU010000011.1"/>
</dbReference>
<keyword evidence="3" id="KW-1185">Reference proteome</keyword>
<comment type="caution">
    <text evidence="2">The sequence shown here is derived from an EMBL/GenBank/DDBJ whole genome shotgun (WGS) entry which is preliminary data.</text>
</comment>